<keyword evidence="1" id="KW-0732">Signal</keyword>
<comment type="caution">
    <text evidence="2">The sequence shown here is derived from an EMBL/GenBank/DDBJ whole genome shotgun (WGS) entry which is preliminary data.</text>
</comment>
<dbReference type="AlphaFoldDB" id="A0AAW3YM13"/>
<organism evidence="2">
    <name type="scientific">Xenorhabdus szentirmaii</name>
    <dbReference type="NCBI Taxonomy" id="290112"/>
    <lineage>
        <taxon>Bacteria</taxon>
        <taxon>Pseudomonadati</taxon>
        <taxon>Pseudomonadota</taxon>
        <taxon>Gammaproteobacteria</taxon>
        <taxon>Enterobacterales</taxon>
        <taxon>Morganellaceae</taxon>
        <taxon>Xenorhabdus</taxon>
    </lineage>
</organism>
<reference evidence="2" key="2">
    <citation type="journal article" date="2024" name="Toxins">
        <title>Genome Sequence Analysis of Native Xenorhabdus Strains Isolated from Entomopathogenic Nematodes in Argentina.</title>
        <authorList>
            <person name="Palma L."/>
            <person name="Frizzo L."/>
            <person name="Kaiser S."/>
            <person name="Berry C."/>
            <person name="Caballero P."/>
            <person name="Bode H.B."/>
            <person name="Del Valle E.E."/>
        </authorList>
    </citation>
    <scope>NUCLEOTIDE SEQUENCE</scope>
    <source>
        <strain evidence="2">M</strain>
    </source>
</reference>
<dbReference type="Proteomes" id="UP001193920">
    <property type="component" value="Unassembled WGS sequence"/>
</dbReference>
<reference evidence="2" key="1">
    <citation type="submission" date="2020-09" db="EMBL/GenBank/DDBJ databases">
        <authorList>
            <person name="Palma L."/>
            <person name="Caballero P."/>
            <person name="Berry C."/>
            <person name="Del Valle E."/>
        </authorList>
    </citation>
    <scope>NUCLEOTIDE SEQUENCE</scope>
    <source>
        <strain evidence="2">M</strain>
    </source>
</reference>
<evidence type="ECO:0000313" key="2">
    <source>
        <dbReference type="EMBL" id="MBD2799073.1"/>
    </source>
</evidence>
<protein>
    <recommendedName>
        <fullName evidence="3">Lipoprotein</fullName>
    </recommendedName>
</protein>
<gene>
    <name evidence="2" type="ORF">ID854_01005</name>
</gene>
<dbReference type="PROSITE" id="PS51257">
    <property type="entry name" value="PROKAR_LIPOPROTEIN"/>
    <property type="match status" value="1"/>
</dbReference>
<dbReference type="EMBL" id="JACXBF010000040">
    <property type="protein sequence ID" value="MBD2799073.1"/>
    <property type="molecule type" value="Genomic_DNA"/>
</dbReference>
<accession>A0AAW3YM13</accession>
<dbReference type="RefSeq" id="WP_323860442.1">
    <property type="nucleotide sequence ID" value="NZ_JACXBF010000040.1"/>
</dbReference>
<feature type="signal peptide" evidence="1">
    <location>
        <begin position="1"/>
        <end position="21"/>
    </location>
</feature>
<proteinExistence type="predicted"/>
<evidence type="ECO:0000256" key="1">
    <source>
        <dbReference type="SAM" id="SignalP"/>
    </source>
</evidence>
<evidence type="ECO:0008006" key="3">
    <source>
        <dbReference type="Google" id="ProtNLM"/>
    </source>
</evidence>
<name>A0AAW3YM13_9GAMM</name>
<sequence length="172" mass="20310">MKKIIYFFVVLFLMFSTSVIACGDNENAIIQGPFKINDFHKGDICFQSTIDKRGIDFFLSFDSDGIQINKKIDEYHYSDGPVKLMSVFFHPVRGKTHTFIILRWEVNYDDEPLYQYYYEIYAYEKDKDSLVKSKITEDPMFSGYQIIESGVKRRYALDNAQKVKSYIDKNYK</sequence>
<feature type="chain" id="PRO_5043374655" description="Lipoprotein" evidence="1">
    <location>
        <begin position="22"/>
        <end position="172"/>
    </location>
</feature>